<dbReference type="InterPro" id="IPR016155">
    <property type="entry name" value="Mopterin_synth/thiamin_S_b"/>
</dbReference>
<dbReference type="InterPro" id="IPR010035">
    <property type="entry name" value="Thi_S"/>
</dbReference>
<dbReference type="Proteomes" id="UP001204445">
    <property type="component" value="Unassembled WGS sequence"/>
</dbReference>
<protein>
    <submittedName>
        <fullName evidence="1">Thiamine biosynthesis protein ThiS</fullName>
    </submittedName>
</protein>
<dbReference type="PANTHER" id="PTHR34472">
    <property type="entry name" value="SULFUR CARRIER PROTEIN THIS"/>
    <property type="match status" value="1"/>
</dbReference>
<accession>A0AAE3L1J2</accession>
<evidence type="ECO:0000313" key="1">
    <source>
        <dbReference type="EMBL" id="MCS3904149.1"/>
    </source>
</evidence>
<organism evidence="1 2">
    <name type="scientific">Methylohalomonas lacus</name>
    <dbReference type="NCBI Taxonomy" id="398773"/>
    <lineage>
        <taxon>Bacteria</taxon>
        <taxon>Pseudomonadati</taxon>
        <taxon>Pseudomonadota</taxon>
        <taxon>Gammaproteobacteria</taxon>
        <taxon>Methylohalomonadales</taxon>
        <taxon>Methylohalomonadaceae</taxon>
        <taxon>Methylohalomonas</taxon>
    </lineage>
</organism>
<dbReference type="InterPro" id="IPR003749">
    <property type="entry name" value="ThiS/MoaD-like"/>
</dbReference>
<dbReference type="EMBL" id="JANUCT010000016">
    <property type="protein sequence ID" value="MCS3904149.1"/>
    <property type="molecule type" value="Genomic_DNA"/>
</dbReference>
<dbReference type="PANTHER" id="PTHR34472:SF1">
    <property type="entry name" value="SULFUR CARRIER PROTEIN THIS"/>
    <property type="match status" value="1"/>
</dbReference>
<name>A0AAE3L1J2_9GAMM</name>
<dbReference type="NCBIfam" id="TIGR01683">
    <property type="entry name" value="thiS"/>
    <property type="match status" value="1"/>
</dbReference>
<proteinExistence type="predicted"/>
<dbReference type="Gene3D" id="3.10.20.30">
    <property type="match status" value="1"/>
</dbReference>
<dbReference type="InterPro" id="IPR012675">
    <property type="entry name" value="Beta-grasp_dom_sf"/>
</dbReference>
<comment type="caution">
    <text evidence="1">The sequence shown here is derived from an EMBL/GenBank/DDBJ whole genome shotgun (WGS) entry which is preliminary data.</text>
</comment>
<reference evidence="1" key="1">
    <citation type="submission" date="2022-08" db="EMBL/GenBank/DDBJ databases">
        <title>Genomic Encyclopedia of Type Strains, Phase III (KMG-III): the genomes of soil and plant-associated and newly described type strains.</title>
        <authorList>
            <person name="Whitman W."/>
        </authorList>
    </citation>
    <scope>NUCLEOTIDE SEQUENCE</scope>
    <source>
        <strain evidence="1">HMT 1</strain>
    </source>
</reference>
<keyword evidence="2" id="KW-1185">Reference proteome</keyword>
<dbReference type="SUPFAM" id="SSF54285">
    <property type="entry name" value="MoaD/ThiS"/>
    <property type="match status" value="1"/>
</dbReference>
<dbReference type="Pfam" id="PF02597">
    <property type="entry name" value="ThiS"/>
    <property type="match status" value="1"/>
</dbReference>
<dbReference type="RefSeq" id="WP_259056511.1">
    <property type="nucleotide sequence ID" value="NZ_JANUCT010000016.1"/>
</dbReference>
<gene>
    <name evidence="1" type="ORF">J2T55_002182</name>
</gene>
<dbReference type="AlphaFoldDB" id="A0AAE3L1J2"/>
<evidence type="ECO:0000313" key="2">
    <source>
        <dbReference type="Proteomes" id="UP001204445"/>
    </source>
</evidence>
<sequence length="65" mass="7078">MQILVNGETTPLADHSSLADLIRELGLSGRLAVEVNREIVPRSQFERHVLEEGDRVEIVNAIGGG</sequence>
<dbReference type="CDD" id="cd00565">
    <property type="entry name" value="Ubl_ThiS"/>
    <property type="match status" value="1"/>
</dbReference>